<organism evidence="2">
    <name type="scientific">Anguilla anguilla</name>
    <name type="common">European freshwater eel</name>
    <name type="synonym">Muraena anguilla</name>
    <dbReference type="NCBI Taxonomy" id="7936"/>
    <lineage>
        <taxon>Eukaryota</taxon>
        <taxon>Metazoa</taxon>
        <taxon>Chordata</taxon>
        <taxon>Craniata</taxon>
        <taxon>Vertebrata</taxon>
        <taxon>Euteleostomi</taxon>
        <taxon>Actinopterygii</taxon>
        <taxon>Neopterygii</taxon>
        <taxon>Teleostei</taxon>
        <taxon>Anguilliformes</taxon>
        <taxon>Anguillidae</taxon>
        <taxon>Anguilla</taxon>
    </lineage>
</organism>
<evidence type="ECO:0000256" key="1">
    <source>
        <dbReference type="SAM" id="MobiDB-lite"/>
    </source>
</evidence>
<accession>A0A0E9SYF7</accession>
<dbReference type="EMBL" id="GBXM01062872">
    <property type="protein sequence ID" value="JAH45705.1"/>
    <property type="molecule type" value="Transcribed_RNA"/>
</dbReference>
<dbReference type="AlphaFoldDB" id="A0A0E9SYF7"/>
<name>A0A0E9SYF7_ANGAN</name>
<sequence length="23" mass="2339">MSGELKLRAGGEGVGMQLHTAPV</sequence>
<feature type="region of interest" description="Disordered" evidence="1">
    <location>
        <begin position="1"/>
        <end position="23"/>
    </location>
</feature>
<proteinExistence type="predicted"/>
<reference evidence="2" key="1">
    <citation type="submission" date="2014-11" db="EMBL/GenBank/DDBJ databases">
        <authorList>
            <person name="Amaro Gonzalez C."/>
        </authorList>
    </citation>
    <scope>NUCLEOTIDE SEQUENCE</scope>
</reference>
<evidence type="ECO:0000313" key="2">
    <source>
        <dbReference type="EMBL" id="JAH45705.1"/>
    </source>
</evidence>
<reference evidence="2" key="2">
    <citation type="journal article" date="2015" name="Fish Shellfish Immunol.">
        <title>Early steps in the European eel (Anguilla anguilla)-Vibrio vulnificus interaction in the gills: Role of the RtxA13 toxin.</title>
        <authorList>
            <person name="Callol A."/>
            <person name="Pajuelo D."/>
            <person name="Ebbesson L."/>
            <person name="Teles M."/>
            <person name="MacKenzie S."/>
            <person name="Amaro C."/>
        </authorList>
    </citation>
    <scope>NUCLEOTIDE SEQUENCE</scope>
</reference>
<protein>
    <submittedName>
        <fullName evidence="2">Uncharacterized protein</fullName>
    </submittedName>
</protein>